<name>A0A0E4BS77_9BRAD</name>
<dbReference type="RefSeq" id="WP_060910543.1">
    <property type="nucleotide sequence ID" value="NZ_JAFCKD010000207.1"/>
</dbReference>
<sequence>MERSDILRAGAMIIVFVIFLGTLHVIHRRPAEQPVSDAPSASTPDDLSAELLRCAELGPQDAEDPHCQAVWKENRARFFGRPARPRLPQAAPATQPMTAVPKGEKP</sequence>
<feature type="region of interest" description="Disordered" evidence="1">
    <location>
        <begin position="81"/>
        <end position="106"/>
    </location>
</feature>
<evidence type="ECO:0008006" key="5">
    <source>
        <dbReference type="Google" id="ProtNLM"/>
    </source>
</evidence>
<keyword evidence="2" id="KW-0472">Membrane</keyword>
<keyword evidence="2" id="KW-0812">Transmembrane</keyword>
<dbReference type="EMBL" id="AP014685">
    <property type="protein sequence ID" value="BAR58873.1"/>
    <property type="molecule type" value="Genomic_DNA"/>
</dbReference>
<keyword evidence="2" id="KW-1133">Transmembrane helix</keyword>
<dbReference type="NCBIfam" id="TIGR04360">
    <property type="entry name" value="other_trbK"/>
    <property type="match status" value="1"/>
</dbReference>
<organism evidence="3 4">
    <name type="scientific">Bradyrhizobium diazoefficiens</name>
    <dbReference type="NCBI Taxonomy" id="1355477"/>
    <lineage>
        <taxon>Bacteria</taxon>
        <taxon>Pseudomonadati</taxon>
        <taxon>Pseudomonadota</taxon>
        <taxon>Alphaproteobacteria</taxon>
        <taxon>Hyphomicrobiales</taxon>
        <taxon>Nitrobacteraceae</taxon>
        <taxon>Bradyrhizobium</taxon>
    </lineage>
</organism>
<feature type="region of interest" description="Disordered" evidence="1">
    <location>
        <begin position="31"/>
        <end position="55"/>
    </location>
</feature>
<dbReference type="Pfam" id="PF20084">
    <property type="entry name" value="TrbK"/>
    <property type="match status" value="1"/>
</dbReference>
<dbReference type="Proteomes" id="UP000063308">
    <property type="component" value="Chromosome"/>
</dbReference>
<reference evidence="3 4" key="1">
    <citation type="submission" date="2014-11" db="EMBL/GenBank/DDBJ databases">
        <title>Symbiosis island explosion on the genome of extra-slow-growing strains of soybean bradyrhizobia with massive insertion sequences.</title>
        <authorList>
            <person name="Iida T."/>
            <person name="Minamisawa K."/>
        </authorList>
    </citation>
    <scope>NUCLEOTIDE SEQUENCE [LARGE SCALE GENOMIC DNA]</scope>
    <source>
        <strain evidence="3 4">NK6</strain>
    </source>
</reference>
<proteinExistence type="predicted"/>
<protein>
    <recommendedName>
        <fullName evidence="5">Conjugal transfer protein TrbK</fullName>
    </recommendedName>
</protein>
<evidence type="ECO:0000313" key="3">
    <source>
        <dbReference type="EMBL" id="BAR58873.1"/>
    </source>
</evidence>
<dbReference type="InterPro" id="IPR027587">
    <property type="entry name" value="TrbK"/>
</dbReference>
<evidence type="ECO:0000256" key="2">
    <source>
        <dbReference type="SAM" id="Phobius"/>
    </source>
</evidence>
<feature type="transmembrane region" description="Helical" evidence="2">
    <location>
        <begin position="6"/>
        <end position="26"/>
    </location>
</feature>
<evidence type="ECO:0000313" key="4">
    <source>
        <dbReference type="Proteomes" id="UP000063308"/>
    </source>
</evidence>
<accession>A0A0E4BS77</accession>
<evidence type="ECO:0000256" key="1">
    <source>
        <dbReference type="SAM" id="MobiDB-lite"/>
    </source>
</evidence>
<gene>
    <name evidence="3" type="ORF">NK6_5716</name>
</gene>
<dbReference type="AlphaFoldDB" id="A0A0E4BS77"/>